<dbReference type="RefSeq" id="WP_034411039.1">
    <property type="nucleotide sequence ID" value="NZ_AXWS01000008.1"/>
</dbReference>
<comment type="pathway">
    <text evidence="2">Amino-acid biosynthesis; L-serine biosynthesis; L-serine from 3-phospho-D-glycerate: step 3/3.</text>
</comment>
<evidence type="ECO:0000256" key="11">
    <source>
        <dbReference type="ARBA" id="ARBA00031693"/>
    </source>
</evidence>
<evidence type="ECO:0000256" key="8">
    <source>
        <dbReference type="ARBA" id="ARBA00022801"/>
    </source>
</evidence>
<dbReference type="Gene3D" id="1.10.150.210">
    <property type="entry name" value="Phosphoserine phosphatase, domain 2"/>
    <property type="match status" value="1"/>
</dbReference>
<dbReference type="SFLD" id="SFLDS00003">
    <property type="entry name" value="Haloacid_Dehalogenase"/>
    <property type="match status" value="1"/>
</dbReference>
<dbReference type="PANTHER" id="PTHR43344:SF2">
    <property type="entry name" value="PHOSPHOSERINE PHOSPHATASE"/>
    <property type="match status" value="1"/>
</dbReference>
<dbReference type="InterPro" id="IPR023214">
    <property type="entry name" value="HAD_sf"/>
</dbReference>
<dbReference type="Proteomes" id="UP000675920">
    <property type="component" value="Unplaced"/>
</dbReference>
<dbReference type="NCBIfam" id="TIGR00338">
    <property type="entry name" value="serB"/>
    <property type="match status" value="1"/>
</dbReference>
<comment type="similarity">
    <text evidence="3">Belongs to the HAD-like hydrolase superfamily. SerB family.</text>
</comment>
<dbReference type="Pfam" id="PF00702">
    <property type="entry name" value="Hydrolase"/>
    <property type="match status" value="1"/>
</dbReference>
<evidence type="ECO:0000256" key="10">
    <source>
        <dbReference type="ARBA" id="ARBA00023299"/>
    </source>
</evidence>
<evidence type="ECO:0000256" key="13">
    <source>
        <dbReference type="ARBA" id="ARBA00048523"/>
    </source>
</evidence>
<reference evidence="16" key="1">
    <citation type="submission" date="2025-08" db="UniProtKB">
        <authorList>
            <consortium name="RefSeq"/>
        </authorList>
    </citation>
    <scope>IDENTIFICATION</scope>
</reference>
<evidence type="ECO:0000313" key="15">
    <source>
        <dbReference type="Proteomes" id="UP000675920"/>
    </source>
</evidence>
<keyword evidence="7" id="KW-0479">Metal-binding</keyword>
<evidence type="ECO:0000256" key="6">
    <source>
        <dbReference type="ARBA" id="ARBA00022605"/>
    </source>
</evidence>
<dbReference type="Gene3D" id="3.30.70.2020">
    <property type="match status" value="1"/>
</dbReference>
<keyword evidence="9" id="KW-0460">Magnesium</keyword>
<dbReference type="AlphaFoldDB" id="A0A8B6X7N7"/>
<keyword evidence="15" id="KW-1185">Reference proteome</keyword>
<dbReference type="GO" id="GO:0006564">
    <property type="term" value="P:L-serine biosynthetic process"/>
    <property type="evidence" value="ECO:0007669"/>
    <property type="project" value="UniProtKB-KW"/>
</dbReference>
<feature type="active site" description="Proton donor" evidence="14">
    <location>
        <position position="85"/>
    </location>
</feature>
<dbReference type="NCBIfam" id="TIGR01488">
    <property type="entry name" value="HAD-SF-IB"/>
    <property type="match status" value="1"/>
</dbReference>
<evidence type="ECO:0000256" key="5">
    <source>
        <dbReference type="ARBA" id="ARBA00015196"/>
    </source>
</evidence>
<evidence type="ECO:0000256" key="9">
    <source>
        <dbReference type="ARBA" id="ARBA00022842"/>
    </source>
</evidence>
<dbReference type="GO" id="GO:0036424">
    <property type="term" value="F:L-phosphoserine phosphatase activity"/>
    <property type="evidence" value="ECO:0007669"/>
    <property type="project" value="InterPro"/>
</dbReference>
<organism evidence="15 16">
    <name type="scientific">Derxia gummosa DSM 723</name>
    <dbReference type="NCBI Taxonomy" id="1121388"/>
    <lineage>
        <taxon>Bacteria</taxon>
        <taxon>Pseudomonadati</taxon>
        <taxon>Pseudomonadota</taxon>
        <taxon>Betaproteobacteria</taxon>
        <taxon>Burkholderiales</taxon>
        <taxon>Alcaligenaceae</taxon>
        <taxon>Derxia</taxon>
    </lineage>
</organism>
<evidence type="ECO:0000256" key="14">
    <source>
        <dbReference type="PIRSR" id="PIRSR604469-1"/>
    </source>
</evidence>
<dbReference type="Gene3D" id="3.40.50.1000">
    <property type="entry name" value="HAD superfamily/HAD-like"/>
    <property type="match status" value="1"/>
</dbReference>
<dbReference type="CDD" id="cd07500">
    <property type="entry name" value="HAD_PSP"/>
    <property type="match status" value="1"/>
</dbReference>
<evidence type="ECO:0000256" key="4">
    <source>
        <dbReference type="ARBA" id="ARBA00012640"/>
    </source>
</evidence>
<dbReference type="SFLD" id="SFLDF00029">
    <property type="entry name" value="phosphoserine_phosphatase"/>
    <property type="match status" value="1"/>
</dbReference>
<keyword evidence="10" id="KW-0718">Serine biosynthesis</keyword>
<proteinExistence type="inferred from homology"/>
<sequence>MNLVVHGPQIDPFAIDAIRARLRHAAPVRHGLLDDGRSFLFRNAPDTAGPRQAIAELCATYRLNHVWLETVPKLSDFSLIALDMDSTLVTIETIDEIADYCGRKEQVAAITEAAMRGEITDYSESLRRRVALLDGLDTAALERVYEERMKLTPGAETLLAAAKNAGLKTMVVSGGFTFFTEKLKARLALDYARSNTLGIADGKLDGTVVGEIVDADVKARTVLEVCDQIGVPGEKAITVGDGANDLKMMGVSGLSVAFHAKPKVREQAKVAINHGGLDGLLRVLG</sequence>
<dbReference type="InterPro" id="IPR036412">
    <property type="entry name" value="HAD-like_sf"/>
</dbReference>
<comment type="catalytic activity">
    <reaction evidence="12">
        <text>O-phospho-L-serine + H2O = L-serine + phosphate</text>
        <dbReference type="Rhea" id="RHEA:21208"/>
        <dbReference type="ChEBI" id="CHEBI:15377"/>
        <dbReference type="ChEBI" id="CHEBI:33384"/>
        <dbReference type="ChEBI" id="CHEBI:43474"/>
        <dbReference type="ChEBI" id="CHEBI:57524"/>
        <dbReference type="EC" id="3.1.3.3"/>
    </reaction>
</comment>
<keyword evidence="6" id="KW-0028">Amino-acid biosynthesis</keyword>
<feature type="active site" description="Nucleophile" evidence="14">
    <location>
        <position position="83"/>
    </location>
</feature>
<gene>
    <name evidence="16" type="primary">serB</name>
</gene>
<name>A0A8B6X7N7_9BURK</name>
<comment type="cofactor">
    <cofactor evidence="1">
        <name>Mg(2+)</name>
        <dbReference type="ChEBI" id="CHEBI:18420"/>
    </cofactor>
</comment>
<dbReference type="PANTHER" id="PTHR43344">
    <property type="entry name" value="PHOSPHOSERINE PHOSPHATASE"/>
    <property type="match status" value="1"/>
</dbReference>
<dbReference type="InterPro" id="IPR050582">
    <property type="entry name" value="HAD-like_SerB"/>
</dbReference>
<protein>
    <recommendedName>
        <fullName evidence="5">Phosphoserine phosphatase</fullName>
        <ecNumber evidence="4">3.1.3.3</ecNumber>
    </recommendedName>
    <alternativeName>
        <fullName evidence="11">O-phosphoserine phosphohydrolase</fullName>
    </alternativeName>
</protein>
<dbReference type="SFLD" id="SFLDG01137">
    <property type="entry name" value="C1.6.1:_Phosphoserine_Phosphat"/>
    <property type="match status" value="1"/>
</dbReference>
<evidence type="ECO:0000256" key="12">
    <source>
        <dbReference type="ARBA" id="ARBA00048138"/>
    </source>
</evidence>
<accession>A0A8B6X7N7</accession>
<dbReference type="InterPro" id="IPR004469">
    <property type="entry name" value="PSP"/>
</dbReference>
<dbReference type="UniPathway" id="UPA00135">
    <property type="reaction ID" value="UER00198"/>
</dbReference>
<dbReference type="EC" id="3.1.3.3" evidence="4"/>
<evidence type="ECO:0000256" key="2">
    <source>
        <dbReference type="ARBA" id="ARBA00005135"/>
    </source>
</evidence>
<evidence type="ECO:0000256" key="1">
    <source>
        <dbReference type="ARBA" id="ARBA00001946"/>
    </source>
</evidence>
<dbReference type="GO" id="GO:0000287">
    <property type="term" value="F:magnesium ion binding"/>
    <property type="evidence" value="ECO:0007669"/>
    <property type="project" value="TreeGrafter"/>
</dbReference>
<dbReference type="SUPFAM" id="SSF56784">
    <property type="entry name" value="HAD-like"/>
    <property type="match status" value="1"/>
</dbReference>
<dbReference type="OrthoDB" id="9792539at2"/>
<evidence type="ECO:0000256" key="7">
    <source>
        <dbReference type="ARBA" id="ARBA00022723"/>
    </source>
</evidence>
<evidence type="ECO:0000256" key="3">
    <source>
        <dbReference type="ARBA" id="ARBA00009184"/>
    </source>
</evidence>
<comment type="catalytic activity">
    <reaction evidence="13">
        <text>O-phospho-D-serine + H2O = D-serine + phosphate</text>
        <dbReference type="Rhea" id="RHEA:24873"/>
        <dbReference type="ChEBI" id="CHEBI:15377"/>
        <dbReference type="ChEBI" id="CHEBI:35247"/>
        <dbReference type="ChEBI" id="CHEBI:43474"/>
        <dbReference type="ChEBI" id="CHEBI:58680"/>
        <dbReference type="EC" id="3.1.3.3"/>
    </reaction>
</comment>
<keyword evidence="8" id="KW-0378">Hydrolase</keyword>
<evidence type="ECO:0000313" key="16">
    <source>
        <dbReference type="RefSeq" id="WP_034411039.1"/>
    </source>
</evidence>
<dbReference type="SFLD" id="SFLDG01136">
    <property type="entry name" value="C1.6:_Phosphoserine_Phosphatas"/>
    <property type="match status" value="1"/>
</dbReference>
<dbReference type="GO" id="GO:0005737">
    <property type="term" value="C:cytoplasm"/>
    <property type="evidence" value="ECO:0007669"/>
    <property type="project" value="TreeGrafter"/>
</dbReference>